<sequence length="370" mass="40063">MLHLVSSPAAAPRPAQPTHSASGRRPPQTPGAARQKPLPQCLRSRRSVAKCLAVSEDEGEKYTAKTNSESDDPEQSNGGEVPEAEEPASAPEPEEAKAPSYKSRPMVPSAEDAQMWNEESSYGTSDDHPSVFVSTAEGGNWASLEKEQIKLELLEKVASLDRGFAVTPRRDASVREVVEKLETLCGSVSLSPYAGPGSEVSDQMDLLGGVWRLLYSSGFNRGNLGGTRPGPLIGQLAVTPFTVGQIFQRVDVMAADLDNIVDFNYNGLRLPWLSSIDTPAVRLTLKHKFEVQGVSTLKVSFMSSMVEILNSGFDIPTVESPPLPDVVRNAIGPRADAEFTVIFVDDTLRITEGDRGELRIFVRDAMSVLI</sequence>
<dbReference type="Proteomes" id="UP000708148">
    <property type="component" value="Unassembled WGS sequence"/>
</dbReference>
<dbReference type="GO" id="GO:0009536">
    <property type="term" value="C:plastid"/>
    <property type="evidence" value="ECO:0007669"/>
    <property type="project" value="UniProtKB-SubCell"/>
</dbReference>
<evidence type="ECO:0000313" key="6">
    <source>
        <dbReference type="Proteomes" id="UP000708148"/>
    </source>
</evidence>
<name>A0A8S1J2W6_9CHLO</name>
<reference evidence="5" key="1">
    <citation type="submission" date="2020-12" db="EMBL/GenBank/DDBJ databases">
        <authorList>
            <person name="Iha C."/>
        </authorList>
    </citation>
    <scope>NUCLEOTIDE SEQUENCE</scope>
</reference>
<evidence type="ECO:0000256" key="1">
    <source>
        <dbReference type="ARBA" id="ARBA00004474"/>
    </source>
</evidence>
<dbReference type="InterPro" id="IPR039633">
    <property type="entry name" value="PAP"/>
</dbReference>
<feature type="domain" description="Plastid lipid-associated protein/fibrillin conserved" evidence="4">
    <location>
        <begin position="148"/>
        <end position="361"/>
    </location>
</feature>
<comment type="subcellular location">
    <subcellularLocation>
        <location evidence="1">Plastid</location>
    </subcellularLocation>
</comment>
<dbReference type="OrthoDB" id="203682at2759"/>
<proteinExistence type="predicted"/>
<dbReference type="PANTHER" id="PTHR31906">
    <property type="entry name" value="PLASTID-LIPID-ASSOCIATED PROTEIN 4, CHLOROPLASTIC-RELATED"/>
    <property type="match status" value="1"/>
</dbReference>
<keyword evidence="6" id="KW-1185">Reference proteome</keyword>
<feature type="compositionally biased region" description="Low complexity" evidence="3">
    <location>
        <begin position="8"/>
        <end position="17"/>
    </location>
</feature>
<evidence type="ECO:0000256" key="3">
    <source>
        <dbReference type="SAM" id="MobiDB-lite"/>
    </source>
</evidence>
<dbReference type="Pfam" id="PF04755">
    <property type="entry name" value="PAP_fibrillin"/>
    <property type="match status" value="1"/>
</dbReference>
<evidence type="ECO:0000256" key="2">
    <source>
        <dbReference type="ARBA" id="ARBA00022640"/>
    </source>
</evidence>
<feature type="region of interest" description="Disordered" evidence="3">
    <location>
        <begin position="1"/>
        <end position="111"/>
    </location>
</feature>
<gene>
    <name evidence="5" type="ORF">OSTQU699_LOCUS3264</name>
</gene>
<protein>
    <recommendedName>
        <fullName evidence="4">Plastid lipid-associated protein/fibrillin conserved domain-containing protein</fullName>
    </recommendedName>
</protein>
<evidence type="ECO:0000313" key="5">
    <source>
        <dbReference type="EMBL" id="CAD7697903.1"/>
    </source>
</evidence>
<dbReference type="InterPro" id="IPR006843">
    <property type="entry name" value="PAP/fibrillin_dom"/>
</dbReference>
<dbReference type="EMBL" id="CAJHUC010000727">
    <property type="protein sequence ID" value="CAD7697903.1"/>
    <property type="molecule type" value="Genomic_DNA"/>
</dbReference>
<comment type="caution">
    <text evidence="5">The sequence shown here is derived from an EMBL/GenBank/DDBJ whole genome shotgun (WGS) entry which is preliminary data.</text>
</comment>
<accession>A0A8S1J2W6</accession>
<organism evidence="5 6">
    <name type="scientific">Ostreobium quekettii</name>
    <dbReference type="NCBI Taxonomy" id="121088"/>
    <lineage>
        <taxon>Eukaryota</taxon>
        <taxon>Viridiplantae</taxon>
        <taxon>Chlorophyta</taxon>
        <taxon>core chlorophytes</taxon>
        <taxon>Ulvophyceae</taxon>
        <taxon>TCBD clade</taxon>
        <taxon>Bryopsidales</taxon>
        <taxon>Ostreobineae</taxon>
        <taxon>Ostreobiaceae</taxon>
        <taxon>Ostreobium</taxon>
    </lineage>
</organism>
<keyword evidence="2" id="KW-0934">Plastid</keyword>
<evidence type="ECO:0000259" key="4">
    <source>
        <dbReference type="Pfam" id="PF04755"/>
    </source>
</evidence>
<dbReference type="AlphaFoldDB" id="A0A8S1J2W6"/>